<accession>A0A4D6T7J1</accession>
<evidence type="ECO:0000313" key="3">
    <source>
        <dbReference type="Proteomes" id="UP000298794"/>
    </source>
</evidence>
<name>A0A4D6T7J1_9CAUD</name>
<dbReference type="InterPro" id="IPR027417">
    <property type="entry name" value="P-loop_NTPase"/>
</dbReference>
<gene>
    <name evidence="2" type="primary">2</name>
    <name evidence="2" type="ORF">SEA_FAIRFAXIDUM_2</name>
</gene>
<dbReference type="Gene3D" id="3.40.50.300">
    <property type="entry name" value="P-loop containing nucleotide triphosphate hydrolases"/>
    <property type="match status" value="1"/>
</dbReference>
<dbReference type="EMBL" id="MK814757">
    <property type="protein sequence ID" value="QCG77585.1"/>
    <property type="molecule type" value="Genomic_DNA"/>
</dbReference>
<feature type="region of interest" description="Disordered" evidence="1">
    <location>
        <begin position="1"/>
        <end position="29"/>
    </location>
</feature>
<dbReference type="GeneID" id="55013786"/>
<keyword evidence="3" id="KW-1185">Reference proteome</keyword>
<protein>
    <submittedName>
        <fullName evidence="2">Terminase large subunit</fullName>
    </submittedName>
</protein>
<dbReference type="RefSeq" id="YP_009822290.1">
    <property type="nucleotide sequence ID" value="NC_048185.1"/>
</dbReference>
<dbReference type="KEGG" id="vg:55013786"/>
<feature type="compositionally biased region" description="Basic and acidic residues" evidence="1">
    <location>
        <begin position="10"/>
        <end position="22"/>
    </location>
</feature>
<dbReference type="Proteomes" id="UP000298794">
    <property type="component" value="Segment"/>
</dbReference>
<sequence length="516" mass="57454">MASTDSDLSEWPRLEGRQDPRLLSEWPGDDSDGVKAVELGRRVGKKAMPWQSKLLRAWMRRRPDGLWTHPECVAIIARQNGKTLLVIIRILWGLFLANDRRGERIVYSAQRWPTAEDVYKRVWAIIEARAWLNRRVTQHVCSGGRGLIVTDRGARCAFVTRSADLGKGFDEVDLVIYDEAYNLTDTQTGALDPTQTASANAQTIYLSTAVDEETMPNCHVLAAIRRRGLAREEDLHFAEWSPEDDMAFDDPETWRFVNPSYGVIQKPRFLRTKSRNANTSRKRRIFELEYLNRGKWPKAEDDVDLLFDLEEWSTMRKVRPDLQGPIALGLSRTRSRERWALAAAQHTTAGKVHVEVGYFRQATAQEVVAFIRLVLDKSDPVALVMDSHDNAKAAVPLLIAAEIEPELASTPQMAEACGGFLDDATSGQLSHAGDAEILRDAVADATKRELPRGDFVWDDAIGDSAAPLKAITLARWALITYGARAKKKPASPSTGSGAARAARPPSGDLDLMAVGF</sequence>
<evidence type="ECO:0000313" key="2">
    <source>
        <dbReference type="EMBL" id="QCG77585.1"/>
    </source>
</evidence>
<proteinExistence type="predicted"/>
<reference evidence="2 3" key="1">
    <citation type="submission" date="2019-04" db="EMBL/GenBank/DDBJ databases">
        <authorList>
            <person name="Adelsberg A.K."/>
            <person name="Kohli N."/>
            <person name="Marar C.I."/>
            <person name="Roccamo R.A."/>
            <person name="Shoush J.M."/>
            <person name="Butela K.A."/>
            <person name="Garlena R.A."/>
            <person name="Russell D.A."/>
            <person name="Pope W.H."/>
            <person name="Jacobs-Sera D."/>
            <person name="Hatfull G.F."/>
        </authorList>
    </citation>
    <scope>NUCLEOTIDE SEQUENCE [LARGE SCALE GENOMIC DNA]</scope>
</reference>
<feature type="region of interest" description="Disordered" evidence="1">
    <location>
        <begin position="487"/>
        <end position="506"/>
    </location>
</feature>
<evidence type="ECO:0000256" key="1">
    <source>
        <dbReference type="SAM" id="MobiDB-lite"/>
    </source>
</evidence>
<organism evidence="2 3">
    <name type="scientific">Gordonia phage Fairfaxidum</name>
    <dbReference type="NCBI Taxonomy" id="2572526"/>
    <lineage>
        <taxon>Viruses</taxon>
        <taxon>Duplodnaviria</taxon>
        <taxon>Heunggongvirae</taxon>
        <taxon>Uroviricota</taxon>
        <taxon>Caudoviricetes</taxon>
        <taxon>Fairfaxidumvirus</taxon>
        <taxon>Fairfaxidumvirus fairfaxidum</taxon>
    </lineage>
</organism>